<name>A0A6H1ZZ39_9ZZZZ</name>
<organism evidence="1">
    <name type="scientific">viral metagenome</name>
    <dbReference type="NCBI Taxonomy" id="1070528"/>
    <lineage>
        <taxon>unclassified sequences</taxon>
        <taxon>metagenomes</taxon>
        <taxon>organismal metagenomes</taxon>
    </lineage>
</organism>
<dbReference type="AlphaFoldDB" id="A0A6H1ZZ39"/>
<accession>A0A6H1ZZ39</accession>
<sequence>MDKLTIHRSDGSTYETDPLKAWRQRCRCECKTSGLCEHDFIGKVIYTKKSGSVTCVHCGMSAMQHDLALGIEVLRDGEVNK</sequence>
<protein>
    <submittedName>
        <fullName evidence="1">Uncharacterized protein</fullName>
    </submittedName>
</protein>
<reference evidence="1" key="1">
    <citation type="submission" date="2020-03" db="EMBL/GenBank/DDBJ databases">
        <title>The deep terrestrial virosphere.</title>
        <authorList>
            <person name="Holmfeldt K."/>
            <person name="Nilsson E."/>
            <person name="Simone D."/>
            <person name="Lopez-Fernandez M."/>
            <person name="Wu X."/>
            <person name="de Brujin I."/>
            <person name="Lundin D."/>
            <person name="Andersson A."/>
            <person name="Bertilsson S."/>
            <person name="Dopson M."/>
        </authorList>
    </citation>
    <scope>NUCLEOTIDE SEQUENCE</scope>
    <source>
        <strain evidence="1">TM448A02981</strain>
    </source>
</reference>
<proteinExistence type="predicted"/>
<evidence type="ECO:0000313" key="1">
    <source>
        <dbReference type="EMBL" id="QJA52749.1"/>
    </source>
</evidence>
<dbReference type="EMBL" id="MT144365">
    <property type="protein sequence ID" value="QJA52749.1"/>
    <property type="molecule type" value="Genomic_DNA"/>
</dbReference>
<gene>
    <name evidence="1" type="ORF">TM448A02981_0002</name>
</gene>